<comment type="caution">
    <text evidence="2">The sequence shown here is derived from an EMBL/GenBank/DDBJ whole genome shotgun (WGS) entry which is preliminary data.</text>
</comment>
<proteinExistence type="predicted"/>
<keyword evidence="3" id="KW-1185">Reference proteome</keyword>
<sequence>MSNKTSQRLAAGVLLSLLCIISFNACEKDDICVDGNTPLLVVTFYDLADSTTSKDVNNLRIIGLEQGQVVNTFSDRSVQDSIGLPLRINNAETRFIMIKDSADENEVETGNRDTITLSYDTEEVFVSRACGFIANFNNLNAAVTADTDNWIQEVLIEQPTVTNQNTTHVKIYH</sequence>
<keyword evidence="1" id="KW-0732">Signal</keyword>
<organism evidence="2 3">
    <name type="scientific">Zeaxanthinibacter enoshimensis</name>
    <dbReference type="NCBI Taxonomy" id="392009"/>
    <lineage>
        <taxon>Bacteria</taxon>
        <taxon>Pseudomonadati</taxon>
        <taxon>Bacteroidota</taxon>
        <taxon>Flavobacteriia</taxon>
        <taxon>Flavobacteriales</taxon>
        <taxon>Flavobacteriaceae</taxon>
        <taxon>Zeaxanthinibacter</taxon>
    </lineage>
</organism>
<dbReference type="EMBL" id="SNYI01000002">
    <property type="protein sequence ID" value="TDQ31662.1"/>
    <property type="molecule type" value="Genomic_DNA"/>
</dbReference>
<reference evidence="2 3" key="1">
    <citation type="submission" date="2019-03" db="EMBL/GenBank/DDBJ databases">
        <title>Genomic Encyclopedia of Archaeal and Bacterial Type Strains, Phase II (KMG-II): from individual species to whole genera.</title>
        <authorList>
            <person name="Goeker M."/>
        </authorList>
    </citation>
    <scope>NUCLEOTIDE SEQUENCE [LARGE SCALE GENOMIC DNA]</scope>
    <source>
        <strain evidence="2 3">DSM 18435</strain>
    </source>
</reference>
<name>A0A4R6TM72_9FLAO</name>
<accession>A0A4R6TM72</accession>
<dbReference type="AlphaFoldDB" id="A0A4R6TM72"/>
<feature type="chain" id="PRO_5020751662" evidence="1">
    <location>
        <begin position="26"/>
        <end position="173"/>
    </location>
</feature>
<feature type="signal peptide" evidence="1">
    <location>
        <begin position="1"/>
        <end position="25"/>
    </location>
</feature>
<dbReference type="Pfam" id="PF20050">
    <property type="entry name" value="DUF6452"/>
    <property type="match status" value="1"/>
</dbReference>
<dbReference type="OrthoDB" id="663527at2"/>
<gene>
    <name evidence="2" type="ORF">CLV82_2371</name>
</gene>
<evidence type="ECO:0000313" key="2">
    <source>
        <dbReference type="EMBL" id="TDQ31662.1"/>
    </source>
</evidence>
<dbReference type="Proteomes" id="UP000295468">
    <property type="component" value="Unassembled WGS sequence"/>
</dbReference>
<dbReference type="RefSeq" id="WP_133644466.1">
    <property type="nucleotide sequence ID" value="NZ_SNYI01000002.1"/>
</dbReference>
<evidence type="ECO:0000313" key="3">
    <source>
        <dbReference type="Proteomes" id="UP000295468"/>
    </source>
</evidence>
<dbReference type="InterPro" id="IPR045607">
    <property type="entry name" value="DUF6452"/>
</dbReference>
<evidence type="ECO:0000256" key="1">
    <source>
        <dbReference type="SAM" id="SignalP"/>
    </source>
</evidence>
<protein>
    <submittedName>
        <fullName evidence="2">Uncharacterized protein</fullName>
    </submittedName>
</protein>